<proteinExistence type="predicted"/>
<dbReference type="Pfam" id="PF08922">
    <property type="entry name" value="DUF1905"/>
    <property type="match status" value="1"/>
</dbReference>
<evidence type="ECO:0000313" key="2">
    <source>
        <dbReference type="EMBL" id="GMA24947.1"/>
    </source>
</evidence>
<organism evidence="2 3">
    <name type="scientific">Luteimicrobium album</name>
    <dbReference type="NCBI Taxonomy" id="1054550"/>
    <lineage>
        <taxon>Bacteria</taxon>
        <taxon>Bacillati</taxon>
        <taxon>Actinomycetota</taxon>
        <taxon>Actinomycetes</taxon>
        <taxon>Micrococcales</taxon>
        <taxon>Luteimicrobium</taxon>
    </lineage>
</organism>
<dbReference type="InterPro" id="IPR037079">
    <property type="entry name" value="AF2212/PG0164-like_sf"/>
</dbReference>
<dbReference type="EMBL" id="BSUK01000001">
    <property type="protein sequence ID" value="GMA24947.1"/>
    <property type="molecule type" value="Genomic_DNA"/>
</dbReference>
<comment type="caution">
    <text evidence="2">The sequence shown here is derived from an EMBL/GenBank/DDBJ whole genome shotgun (WGS) entry which is preliminary data.</text>
</comment>
<dbReference type="Gene3D" id="2.40.30.100">
    <property type="entry name" value="AF2212/PG0164-like"/>
    <property type="match status" value="1"/>
</dbReference>
<reference evidence="3" key="1">
    <citation type="journal article" date="2019" name="Int. J. Syst. Evol. Microbiol.">
        <title>The Global Catalogue of Microorganisms (GCM) 10K type strain sequencing project: providing services to taxonomists for standard genome sequencing and annotation.</title>
        <authorList>
            <consortium name="The Broad Institute Genomics Platform"/>
            <consortium name="The Broad Institute Genome Sequencing Center for Infectious Disease"/>
            <person name="Wu L."/>
            <person name="Ma J."/>
        </authorList>
    </citation>
    <scope>NUCLEOTIDE SEQUENCE [LARGE SCALE GENOMIC DNA]</scope>
    <source>
        <strain evidence="3">NBRC 106348</strain>
    </source>
</reference>
<keyword evidence="3" id="KW-1185">Reference proteome</keyword>
<gene>
    <name evidence="2" type="ORF">GCM10025864_27060</name>
</gene>
<feature type="region of interest" description="Disordered" evidence="1">
    <location>
        <begin position="1"/>
        <end position="20"/>
    </location>
</feature>
<evidence type="ECO:0008006" key="4">
    <source>
        <dbReference type="Google" id="ProtNLM"/>
    </source>
</evidence>
<dbReference type="InterPro" id="IPR015018">
    <property type="entry name" value="DUF1905"/>
</dbReference>
<dbReference type="Pfam" id="PF13376">
    <property type="entry name" value="OmdA"/>
    <property type="match status" value="1"/>
</dbReference>
<evidence type="ECO:0000313" key="3">
    <source>
        <dbReference type="Proteomes" id="UP001157091"/>
    </source>
</evidence>
<dbReference type="RefSeq" id="WP_284293633.1">
    <property type="nucleotide sequence ID" value="NZ_BSUK01000001.1"/>
</dbReference>
<sequence length="151" mass="15884">MEFRSTVEPPEPMHGLEIPPGVVESLGGGKRPRVVVTLGGHTWRTRVAILRGRDLIGLSNANRAAAGVAVGDEVTVGLELDDEPVTVTEPDDVAAALDAAPAARAAFDRLTVSQRKQHVRVVEQAKRPETRAKRVAALVEGLAGTGTTAPD</sequence>
<dbReference type="SUPFAM" id="SSF141694">
    <property type="entry name" value="AF2212/PG0164-like"/>
    <property type="match status" value="1"/>
</dbReference>
<dbReference type="Proteomes" id="UP001157091">
    <property type="component" value="Unassembled WGS sequence"/>
</dbReference>
<protein>
    <recommendedName>
        <fullName evidence="4">DUF1905 domain-containing protein</fullName>
    </recommendedName>
</protein>
<name>A0ABQ6I3X7_9MICO</name>
<accession>A0ABQ6I3X7</accession>
<evidence type="ECO:0000256" key="1">
    <source>
        <dbReference type="SAM" id="MobiDB-lite"/>
    </source>
</evidence>